<evidence type="ECO:0000259" key="5">
    <source>
        <dbReference type="PROSITE" id="PS51156"/>
    </source>
</evidence>
<organism evidence="6 7">
    <name type="scientific">Orchesella cincta</name>
    <name type="common">Springtail</name>
    <name type="synonym">Podura cincta</name>
    <dbReference type="NCBI Taxonomy" id="48709"/>
    <lineage>
        <taxon>Eukaryota</taxon>
        <taxon>Metazoa</taxon>
        <taxon>Ecdysozoa</taxon>
        <taxon>Arthropoda</taxon>
        <taxon>Hexapoda</taxon>
        <taxon>Collembola</taxon>
        <taxon>Entomobryomorpha</taxon>
        <taxon>Entomobryoidea</taxon>
        <taxon>Orchesellidae</taxon>
        <taxon>Orchesellinae</taxon>
        <taxon>Orchesella</taxon>
    </lineage>
</organism>
<dbReference type="OrthoDB" id="10064338at2759"/>
<dbReference type="Pfam" id="PF01448">
    <property type="entry name" value="ELM2"/>
    <property type="match status" value="1"/>
</dbReference>
<feature type="compositionally biased region" description="Basic residues" evidence="4">
    <location>
        <begin position="1"/>
        <end position="13"/>
    </location>
</feature>
<dbReference type="SMART" id="SM01189">
    <property type="entry name" value="ELM2"/>
    <property type="match status" value="1"/>
</dbReference>
<dbReference type="InterPro" id="IPR000949">
    <property type="entry name" value="ELM2_dom"/>
</dbReference>
<evidence type="ECO:0000313" key="7">
    <source>
        <dbReference type="Proteomes" id="UP000094527"/>
    </source>
</evidence>
<dbReference type="GO" id="GO:0000118">
    <property type="term" value="C:histone deacetylase complex"/>
    <property type="evidence" value="ECO:0007669"/>
    <property type="project" value="TreeGrafter"/>
</dbReference>
<keyword evidence="2" id="KW-0804">Transcription</keyword>
<evidence type="ECO:0000256" key="1">
    <source>
        <dbReference type="ARBA" id="ARBA00023015"/>
    </source>
</evidence>
<feature type="domain" description="ELM2" evidence="5">
    <location>
        <begin position="74"/>
        <end position="159"/>
    </location>
</feature>
<comment type="caution">
    <text evidence="6">The sequence shown here is derived from an EMBL/GenBank/DDBJ whole genome shotgun (WGS) entry which is preliminary data.</text>
</comment>
<keyword evidence="1" id="KW-0805">Transcription regulation</keyword>
<keyword evidence="7" id="KW-1185">Reference proteome</keyword>
<name>A0A1D2MBQ3_ORCCI</name>
<dbReference type="GO" id="GO:0005667">
    <property type="term" value="C:transcription regulator complex"/>
    <property type="evidence" value="ECO:0007669"/>
    <property type="project" value="TreeGrafter"/>
</dbReference>
<dbReference type="AlphaFoldDB" id="A0A1D2MBQ3"/>
<accession>A0A1D2MBQ3</accession>
<keyword evidence="3" id="KW-0539">Nucleus</keyword>
<dbReference type="GO" id="GO:0006357">
    <property type="term" value="P:regulation of transcription by RNA polymerase II"/>
    <property type="evidence" value="ECO:0007669"/>
    <property type="project" value="TreeGrafter"/>
</dbReference>
<evidence type="ECO:0000256" key="4">
    <source>
        <dbReference type="SAM" id="MobiDB-lite"/>
    </source>
</evidence>
<feature type="compositionally biased region" description="Basic and acidic residues" evidence="4">
    <location>
        <begin position="14"/>
        <end position="31"/>
    </location>
</feature>
<dbReference type="PANTHER" id="PTHR16089:SF28">
    <property type="entry name" value="REST COREPRESSOR"/>
    <property type="match status" value="1"/>
</dbReference>
<dbReference type="PROSITE" id="PS51156">
    <property type="entry name" value="ELM2"/>
    <property type="match status" value="1"/>
</dbReference>
<dbReference type="STRING" id="48709.A0A1D2MBQ3"/>
<feature type="compositionally biased region" description="Polar residues" evidence="4">
    <location>
        <begin position="64"/>
        <end position="74"/>
    </location>
</feature>
<evidence type="ECO:0000313" key="6">
    <source>
        <dbReference type="EMBL" id="ODM90428.1"/>
    </source>
</evidence>
<dbReference type="InterPro" id="IPR051066">
    <property type="entry name" value="Trans_reg/Corepressor"/>
</dbReference>
<sequence>MEKQPRKTLRARRPSKDIAASEDRNDSRQHPWQELSPAVSVKKPKNGRRKTEEEDRKTTESSRPSTSGSKNKVTGINVGKAYQATLPQFISAKKSKAKTDEHLADLMWKPTDDLKEVEIESYISMAKRDFGYNEEQALGLLIYHDYDLERPKRDLANFVPFPA</sequence>
<feature type="compositionally biased region" description="Basic and acidic residues" evidence="4">
    <location>
        <begin position="49"/>
        <end position="60"/>
    </location>
</feature>
<gene>
    <name evidence="6" type="ORF">Ocin01_16249</name>
</gene>
<protein>
    <submittedName>
        <fullName evidence="6">REST corepressor</fullName>
    </submittedName>
</protein>
<proteinExistence type="predicted"/>
<dbReference type="PANTHER" id="PTHR16089">
    <property type="entry name" value="REST COREPRESSOR COREST PROTEIN-RELATED"/>
    <property type="match status" value="1"/>
</dbReference>
<dbReference type="Gene3D" id="4.10.1240.50">
    <property type="match status" value="1"/>
</dbReference>
<dbReference type="GO" id="GO:0003714">
    <property type="term" value="F:transcription corepressor activity"/>
    <property type="evidence" value="ECO:0007669"/>
    <property type="project" value="TreeGrafter"/>
</dbReference>
<reference evidence="6 7" key="1">
    <citation type="journal article" date="2016" name="Genome Biol. Evol.">
        <title>Gene Family Evolution Reflects Adaptation to Soil Environmental Stressors in the Genome of the Collembolan Orchesella cincta.</title>
        <authorList>
            <person name="Faddeeva-Vakhrusheva A."/>
            <person name="Derks M.F."/>
            <person name="Anvar S.Y."/>
            <person name="Agamennone V."/>
            <person name="Suring W."/>
            <person name="Smit S."/>
            <person name="van Straalen N.M."/>
            <person name="Roelofs D."/>
        </authorList>
    </citation>
    <scope>NUCLEOTIDE SEQUENCE [LARGE SCALE GENOMIC DNA]</scope>
    <source>
        <tissue evidence="6">Mixed pool</tissue>
    </source>
</reference>
<dbReference type="EMBL" id="LJIJ01001975">
    <property type="protein sequence ID" value="ODM90428.1"/>
    <property type="molecule type" value="Genomic_DNA"/>
</dbReference>
<feature type="region of interest" description="Disordered" evidence="4">
    <location>
        <begin position="1"/>
        <end position="76"/>
    </location>
</feature>
<dbReference type="Proteomes" id="UP000094527">
    <property type="component" value="Unassembled WGS sequence"/>
</dbReference>
<evidence type="ECO:0000256" key="3">
    <source>
        <dbReference type="ARBA" id="ARBA00023242"/>
    </source>
</evidence>
<evidence type="ECO:0000256" key="2">
    <source>
        <dbReference type="ARBA" id="ARBA00023163"/>
    </source>
</evidence>